<evidence type="ECO:0000313" key="1">
    <source>
        <dbReference type="EMBL" id="GGH38989.1"/>
    </source>
</evidence>
<evidence type="ECO:0000313" key="2">
    <source>
        <dbReference type="Proteomes" id="UP000657592"/>
    </source>
</evidence>
<reference evidence="1" key="2">
    <citation type="submission" date="2020-09" db="EMBL/GenBank/DDBJ databases">
        <authorList>
            <person name="Sun Q."/>
            <person name="Zhou Y."/>
        </authorList>
    </citation>
    <scope>NUCLEOTIDE SEQUENCE</scope>
    <source>
        <strain evidence="1">CGMCC 1.15794</strain>
    </source>
</reference>
<reference evidence="1" key="1">
    <citation type="journal article" date="2014" name="Int. J. Syst. Evol. Microbiol.">
        <title>Complete genome sequence of Corynebacterium casei LMG S-19264T (=DSM 44701T), isolated from a smear-ripened cheese.</title>
        <authorList>
            <consortium name="US DOE Joint Genome Institute (JGI-PGF)"/>
            <person name="Walter F."/>
            <person name="Albersmeier A."/>
            <person name="Kalinowski J."/>
            <person name="Ruckert C."/>
        </authorList>
    </citation>
    <scope>NUCLEOTIDE SEQUENCE</scope>
    <source>
        <strain evidence="1">CGMCC 1.15794</strain>
    </source>
</reference>
<name>A0A917IEP4_9MICO</name>
<dbReference type="RefSeq" id="WP_188755167.1">
    <property type="nucleotide sequence ID" value="NZ_BMJY01000003.1"/>
</dbReference>
<proteinExistence type="predicted"/>
<dbReference type="AlphaFoldDB" id="A0A917IEP4"/>
<sequence>MAAEFGGERFVDAIYAAVFAPAVDQVMATLQEPPGRERHPRLVELHRWFASRGAHDRLMLRAALRECADSAVFGLLAVLDGARPISDGFQHEPRLLITDGDHETQIAPEGDDGDLHGIFRSLVDERTAPTIVPLNTPDAHAP</sequence>
<keyword evidence="2" id="KW-1185">Reference proteome</keyword>
<dbReference type="EMBL" id="BMJY01000003">
    <property type="protein sequence ID" value="GGH38989.1"/>
    <property type="molecule type" value="Genomic_DNA"/>
</dbReference>
<gene>
    <name evidence="1" type="ORF">GCM10010921_09960</name>
</gene>
<accession>A0A917IEP4</accession>
<dbReference type="Proteomes" id="UP000657592">
    <property type="component" value="Unassembled WGS sequence"/>
</dbReference>
<protein>
    <submittedName>
        <fullName evidence="1">Uncharacterized protein</fullName>
    </submittedName>
</protein>
<comment type="caution">
    <text evidence="1">The sequence shown here is derived from an EMBL/GenBank/DDBJ whole genome shotgun (WGS) entry which is preliminary data.</text>
</comment>
<organism evidence="1 2">
    <name type="scientific">Microbacterium album</name>
    <dbReference type="NCBI Taxonomy" id="2053191"/>
    <lineage>
        <taxon>Bacteria</taxon>
        <taxon>Bacillati</taxon>
        <taxon>Actinomycetota</taxon>
        <taxon>Actinomycetes</taxon>
        <taxon>Micrococcales</taxon>
        <taxon>Microbacteriaceae</taxon>
        <taxon>Microbacterium</taxon>
    </lineage>
</organism>